<name>A0A1G6J745_9BACL</name>
<dbReference type="Pfam" id="PF02875">
    <property type="entry name" value="Mur_ligase_C"/>
    <property type="match status" value="1"/>
</dbReference>
<comment type="catalytic activity">
    <reaction evidence="6">
        <text>D-alanyl-D-alanine + UDP-N-acetyl-alpha-D-muramoyl-L-alanyl-gamma-D-glutamyl-meso-2,6-diaminopimelate + ATP = UDP-N-acetyl-alpha-D-muramoyl-L-alanyl-gamma-D-glutamyl-meso-2,6-diaminopimeloyl-D-alanyl-D-alanine + ADP + phosphate + H(+)</text>
        <dbReference type="Rhea" id="RHEA:28374"/>
        <dbReference type="ChEBI" id="CHEBI:15378"/>
        <dbReference type="ChEBI" id="CHEBI:30616"/>
        <dbReference type="ChEBI" id="CHEBI:43474"/>
        <dbReference type="ChEBI" id="CHEBI:57822"/>
        <dbReference type="ChEBI" id="CHEBI:61386"/>
        <dbReference type="ChEBI" id="CHEBI:83905"/>
        <dbReference type="ChEBI" id="CHEBI:456216"/>
        <dbReference type="EC" id="6.3.2.10"/>
    </reaction>
</comment>
<keyword evidence="6" id="KW-0133">Cell shape</keyword>
<dbReference type="STRING" id="1236220.SAMN04488112_103207"/>
<evidence type="ECO:0000259" key="8">
    <source>
        <dbReference type="Pfam" id="PF08245"/>
    </source>
</evidence>
<keyword evidence="3" id="KW-0547">Nucleotide-binding</keyword>
<dbReference type="InterPro" id="IPR005863">
    <property type="entry name" value="UDP-N-AcMur_synth"/>
</dbReference>
<keyword evidence="6" id="KW-0961">Cell wall biogenesis/degradation</keyword>
<dbReference type="GO" id="GO:0005524">
    <property type="term" value="F:ATP binding"/>
    <property type="evidence" value="ECO:0007669"/>
    <property type="project" value="UniProtKB-KW"/>
</dbReference>
<keyword evidence="10" id="KW-1185">Reference proteome</keyword>
<comment type="function">
    <text evidence="6">Involved in cell wall formation. Catalyzes the final step in the synthesis of UDP-N-acetylmuramoyl-pentapeptide, the precursor of murein.</text>
</comment>
<evidence type="ECO:0000256" key="3">
    <source>
        <dbReference type="ARBA" id="ARBA00022741"/>
    </source>
</evidence>
<dbReference type="EMBL" id="FMZA01000003">
    <property type="protein sequence ID" value="SDC14449.1"/>
    <property type="molecule type" value="Genomic_DNA"/>
</dbReference>
<keyword evidence="2 6" id="KW-0132">Cell division</keyword>
<dbReference type="GO" id="GO:0071555">
    <property type="term" value="P:cell wall organization"/>
    <property type="evidence" value="ECO:0007669"/>
    <property type="project" value="UniProtKB-KW"/>
</dbReference>
<dbReference type="SUPFAM" id="SSF53244">
    <property type="entry name" value="MurD-like peptide ligases, peptide-binding domain"/>
    <property type="match status" value="1"/>
</dbReference>
<evidence type="ECO:0000313" key="10">
    <source>
        <dbReference type="Proteomes" id="UP000199387"/>
    </source>
</evidence>
<comment type="subcellular location">
    <subcellularLocation>
        <location evidence="6">Cytoplasm</location>
    </subcellularLocation>
</comment>
<evidence type="ECO:0000256" key="6">
    <source>
        <dbReference type="RuleBase" id="RU004136"/>
    </source>
</evidence>
<keyword evidence="4" id="KW-0067">ATP-binding</keyword>
<reference evidence="9 10" key="1">
    <citation type="submission" date="2016-10" db="EMBL/GenBank/DDBJ databases">
        <authorList>
            <person name="de Groot N.N."/>
        </authorList>
    </citation>
    <scope>NUCLEOTIDE SEQUENCE [LARGE SCALE GENOMIC DNA]</scope>
    <source>
        <strain evidence="9 10">DSM 45514</strain>
    </source>
</reference>
<dbReference type="Gene3D" id="3.90.190.20">
    <property type="entry name" value="Mur ligase, C-terminal domain"/>
    <property type="match status" value="1"/>
</dbReference>
<proteinExistence type="predicted"/>
<dbReference type="InterPro" id="IPR051046">
    <property type="entry name" value="MurCDEF_CellWall_CoF430Synth"/>
</dbReference>
<evidence type="ECO:0000313" key="9">
    <source>
        <dbReference type="EMBL" id="SDC14449.1"/>
    </source>
</evidence>
<accession>A0A1G6J745</accession>
<dbReference type="Pfam" id="PF08245">
    <property type="entry name" value="Mur_ligase_M"/>
    <property type="match status" value="1"/>
</dbReference>
<dbReference type="GO" id="GO:0009252">
    <property type="term" value="P:peptidoglycan biosynthetic process"/>
    <property type="evidence" value="ECO:0007669"/>
    <property type="project" value="UniProtKB-UniPathway"/>
</dbReference>
<dbReference type="GO" id="GO:0051301">
    <property type="term" value="P:cell division"/>
    <property type="evidence" value="ECO:0007669"/>
    <property type="project" value="UniProtKB-KW"/>
</dbReference>
<feature type="domain" description="Mur ligase central" evidence="8">
    <location>
        <begin position="127"/>
        <end position="314"/>
    </location>
</feature>
<evidence type="ECO:0000256" key="2">
    <source>
        <dbReference type="ARBA" id="ARBA00022618"/>
    </source>
</evidence>
<dbReference type="SUPFAM" id="SSF53623">
    <property type="entry name" value="MurD-like peptide ligases, catalytic domain"/>
    <property type="match status" value="1"/>
</dbReference>
<evidence type="ECO:0000256" key="1">
    <source>
        <dbReference type="ARBA" id="ARBA00022598"/>
    </source>
</evidence>
<organism evidence="9 10">
    <name type="scientific">Melghirimyces thermohalophilus</name>
    <dbReference type="NCBI Taxonomy" id="1236220"/>
    <lineage>
        <taxon>Bacteria</taxon>
        <taxon>Bacillati</taxon>
        <taxon>Bacillota</taxon>
        <taxon>Bacilli</taxon>
        <taxon>Bacillales</taxon>
        <taxon>Thermoactinomycetaceae</taxon>
        <taxon>Melghirimyces</taxon>
    </lineage>
</organism>
<dbReference type="InterPro" id="IPR036615">
    <property type="entry name" value="Mur_ligase_C_dom_sf"/>
</dbReference>
<dbReference type="Gene3D" id="3.40.1190.10">
    <property type="entry name" value="Mur-like, catalytic domain"/>
    <property type="match status" value="1"/>
</dbReference>
<dbReference type="GO" id="GO:0008360">
    <property type="term" value="P:regulation of cell shape"/>
    <property type="evidence" value="ECO:0007669"/>
    <property type="project" value="UniProtKB-KW"/>
</dbReference>
<keyword evidence="5 6" id="KW-0131">Cell cycle</keyword>
<sequence>MGSTSISVYRLKEAVPTKPIALNHCVRILKGSLIRGNGHTVLHAANQGKYKYLRKKQIYFYSTSRSHEKQIAALRRCPPAAVVIPRGVSPAAIPKATAVIQVSDMDKARWRLALWNWRQHAPRVSAVTGSAGKSTTTAMIASILKQNRRVVHTTGNLNTFRYLPSYLLRLSPGDQVLSLEMGMKSLDNIASQCRIVRPEVGAVTNVGEAHAGSVGGLNRVVQAKQELIDGLRSGSTLYLNADCQRSRQLSTRRFQGKVYTFGIHQPADIQGGNLRYTTRGTIFDVKMDGKRGTFFIPTWGKHNIYNALAAIGIARSLGSSLRKIKSGLQRVELPKMRLQRLQGAARRVLINDAWNANPTAMKAGLTVLNSISGTRPAIAVLGNMMELGSYTRSAHREVGRFAAQLNLHQLITYGREAREIGKTAIAEKMNPQRVIHFHSRQSLLRHLRNTPPRSIIYFKASRKQKFERIVNALANRK</sequence>
<dbReference type="Proteomes" id="UP000199387">
    <property type="component" value="Unassembled WGS sequence"/>
</dbReference>
<dbReference type="GO" id="GO:0008766">
    <property type="term" value="F:UDP-N-acetylmuramoylalanyl-D-glutamyl-2,6-diaminopimelate-D-alanyl-D-alanine ligase activity"/>
    <property type="evidence" value="ECO:0007669"/>
    <property type="project" value="RHEA"/>
</dbReference>
<dbReference type="PANTHER" id="PTHR43024:SF1">
    <property type="entry name" value="UDP-N-ACETYLMURAMOYL-TRIPEPTIDE--D-ALANYL-D-ALANINE LIGASE"/>
    <property type="match status" value="1"/>
</dbReference>
<keyword evidence="1 9" id="KW-0436">Ligase</keyword>
<evidence type="ECO:0000256" key="4">
    <source>
        <dbReference type="ARBA" id="ARBA00022840"/>
    </source>
</evidence>
<evidence type="ECO:0000256" key="5">
    <source>
        <dbReference type="ARBA" id="ARBA00023306"/>
    </source>
</evidence>
<dbReference type="OrthoDB" id="9801978at2"/>
<dbReference type="PANTHER" id="PTHR43024">
    <property type="entry name" value="UDP-N-ACETYLMURAMOYL-TRIPEPTIDE--D-ALANYL-D-ALANINE LIGASE"/>
    <property type="match status" value="1"/>
</dbReference>
<dbReference type="GO" id="GO:0005737">
    <property type="term" value="C:cytoplasm"/>
    <property type="evidence" value="ECO:0007669"/>
    <property type="project" value="UniProtKB-SubCell"/>
</dbReference>
<dbReference type="GO" id="GO:0047480">
    <property type="term" value="F:UDP-N-acetylmuramoyl-tripeptide-D-alanyl-D-alanine ligase activity"/>
    <property type="evidence" value="ECO:0007669"/>
    <property type="project" value="UniProtKB-EC"/>
</dbReference>
<dbReference type="InterPro" id="IPR013221">
    <property type="entry name" value="Mur_ligase_cen"/>
</dbReference>
<dbReference type="InterPro" id="IPR036565">
    <property type="entry name" value="Mur-like_cat_sf"/>
</dbReference>
<evidence type="ECO:0000259" key="7">
    <source>
        <dbReference type="Pfam" id="PF02875"/>
    </source>
</evidence>
<dbReference type="EC" id="6.3.2.10" evidence="6"/>
<dbReference type="NCBIfam" id="TIGR01143">
    <property type="entry name" value="murF"/>
    <property type="match status" value="1"/>
</dbReference>
<dbReference type="UniPathway" id="UPA00219"/>
<protein>
    <recommendedName>
        <fullName evidence="6">UDP-N-acetylmuramoyl-tripeptide--D-alanyl-D-alanine ligase</fullName>
        <ecNumber evidence="6">6.3.2.10</ecNumber>
    </recommendedName>
</protein>
<dbReference type="AlphaFoldDB" id="A0A1G6J745"/>
<dbReference type="InterPro" id="IPR004101">
    <property type="entry name" value="Mur_ligase_C"/>
</dbReference>
<feature type="domain" description="Mur ligase C-terminal" evidence="7">
    <location>
        <begin position="336"/>
        <end position="462"/>
    </location>
</feature>
<keyword evidence="6" id="KW-0573">Peptidoglycan synthesis</keyword>
<comment type="pathway">
    <text evidence="6">Cell wall biogenesis; peptidoglycan biosynthesis.</text>
</comment>
<gene>
    <name evidence="9" type="ORF">SAMN04488112_103207</name>
</gene>